<dbReference type="EMBL" id="PDWN01000008">
    <property type="protein sequence ID" value="KAF1694395.1"/>
    <property type="molecule type" value="Genomic_DNA"/>
</dbReference>
<dbReference type="InterPro" id="IPR037115">
    <property type="entry name" value="Sirohaem_synt_dimer_dom_sf"/>
</dbReference>
<reference evidence="9 10" key="1">
    <citation type="submission" date="2017-10" db="EMBL/GenBank/DDBJ databases">
        <title>Whole genome sequencing of members of genus Pseudoxanthomonas.</title>
        <authorList>
            <person name="Kumar S."/>
            <person name="Bansal K."/>
            <person name="Kaur A."/>
            <person name="Patil P."/>
            <person name="Sharma S."/>
            <person name="Patil P.B."/>
        </authorList>
    </citation>
    <scope>NUCLEOTIDE SEQUENCE [LARGE SCALE GENOMIC DNA]</scope>
    <source>
        <strain evidence="9 10">DSM 17801</strain>
    </source>
</reference>
<dbReference type="InterPro" id="IPR019478">
    <property type="entry name" value="Sirohaem_synthase_dimer_dom"/>
</dbReference>
<comment type="catalytic activity">
    <reaction evidence="6">
        <text>precorrin-2 + NAD(+) = sirohydrochlorin + NADH + 2 H(+)</text>
        <dbReference type="Rhea" id="RHEA:15613"/>
        <dbReference type="ChEBI" id="CHEBI:15378"/>
        <dbReference type="ChEBI" id="CHEBI:57540"/>
        <dbReference type="ChEBI" id="CHEBI:57945"/>
        <dbReference type="ChEBI" id="CHEBI:58351"/>
        <dbReference type="ChEBI" id="CHEBI:58827"/>
        <dbReference type="EC" id="1.3.1.76"/>
    </reaction>
</comment>
<evidence type="ECO:0000313" key="9">
    <source>
        <dbReference type="EMBL" id="KAF1694395.1"/>
    </source>
</evidence>
<evidence type="ECO:0000256" key="4">
    <source>
        <dbReference type="ARBA" id="ARBA00023027"/>
    </source>
</evidence>
<evidence type="ECO:0000256" key="1">
    <source>
        <dbReference type="ARBA" id="ARBA00005010"/>
    </source>
</evidence>
<dbReference type="SUPFAM" id="SSF51735">
    <property type="entry name" value="NAD(P)-binding Rossmann-fold domains"/>
    <property type="match status" value="1"/>
</dbReference>
<dbReference type="Proteomes" id="UP000788419">
    <property type="component" value="Unassembled WGS sequence"/>
</dbReference>
<evidence type="ECO:0000313" key="10">
    <source>
        <dbReference type="Proteomes" id="UP000788419"/>
    </source>
</evidence>
<feature type="domain" description="Siroheme synthase central" evidence="8">
    <location>
        <begin position="122"/>
        <end position="145"/>
    </location>
</feature>
<dbReference type="InterPro" id="IPR014777">
    <property type="entry name" value="4pyrrole_Mease_sub1"/>
</dbReference>
<dbReference type="NCBIfam" id="TIGR01470">
    <property type="entry name" value="cysG_Nterm"/>
    <property type="match status" value="1"/>
</dbReference>
<proteinExistence type="predicted"/>
<keyword evidence="3" id="KW-0560">Oxidoreductase</keyword>
<keyword evidence="10" id="KW-1185">Reference proteome</keyword>
<dbReference type="PANTHER" id="PTHR35330:SF1">
    <property type="entry name" value="SIROHEME BIOSYNTHESIS PROTEIN MET8"/>
    <property type="match status" value="1"/>
</dbReference>
<dbReference type="Gene3D" id="3.40.50.720">
    <property type="entry name" value="NAD(P)-binding Rossmann-like Domain"/>
    <property type="match status" value="1"/>
</dbReference>
<dbReference type="InterPro" id="IPR036291">
    <property type="entry name" value="NAD(P)-bd_dom_sf"/>
</dbReference>
<dbReference type="PANTHER" id="PTHR35330">
    <property type="entry name" value="SIROHEME BIOSYNTHESIS PROTEIN MET8"/>
    <property type="match status" value="1"/>
</dbReference>
<protein>
    <recommendedName>
        <fullName evidence="2">precorrin-2 dehydrogenase</fullName>
        <ecNumber evidence="2">1.3.1.76</ecNumber>
    </recommendedName>
</protein>
<evidence type="ECO:0000259" key="8">
    <source>
        <dbReference type="Pfam" id="PF14824"/>
    </source>
</evidence>
<dbReference type="Pfam" id="PF14824">
    <property type="entry name" value="Sirohm_synth_M"/>
    <property type="match status" value="1"/>
</dbReference>
<name>A0ABQ6Z6Q1_9GAMM</name>
<evidence type="ECO:0000256" key="5">
    <source>
        <dbReference type="ARBA" id="ARBA00023244"/>
    </source>
</evidence>
<keyword evidence="4" id="KW-0520">NAD</keyword>
<evidence type="ECO:0000259" key="7">
    <source>
        <dbReference type="Pfam" id="PF10414"/>
    </source>
</evidence>
<sequence length="322" mass="34406">MALYPLFADLGGREVLVVGGGEVAARKVAALLKAGALVRLHAHAVLHPDIAEALSTGRIVRLGGDFDPAWLDAVWLAVAATDDPAFNAGLAAEAGRRRRFVNVVDDAVLSTFQVPAVVDRAPLVVAISSGGAAPMLARRIREQLEIALGPALGVLAAQFAAHRERIRAQMPDLAARRRWFERMLDGRMEHEYERGGPVALEAAFVAEVERAPDLERMKGVVALVEASEAPDLYTLRALRALNEADVIVLAEDIEEAALEPARRDAQRIRSRGNALECVLEAAASGARIVFMHRLPVDKAARASISASCHQAGIACRVIPAAV</sequence>
<dbReference type="SUPFAM" id="SSF53790">
    <property type="entry name" value="Tetrapyrrole methylase"/>
    <property type="match status" value="1"/>
</dbReference>
<dbReference type="Pfam" id="PF10414">
    <property type="entry name" value="CysG_dimeriser"/>
    <property type="match status" value="1"/>
</dbReference>
<comment type="caution">
    <text evidence="9">The sequence shown here is derived from an EMBL/GenBank/DDBJ whole genome shotgun (WGS) entry which is preliminary data.</text>
</comment>
<dbReference type="SUPFAM" id="SSF75615">
    <property type="entry name" value="Siroheme synthase middle domains-like"/>
    <property type="match status" value="1"/>
</dbReference>
<evidence type="ECO:0000256" key="3">
    <source>
        <dbReference type="ARBA" id="ARBA00023002"/>
    </source>
</evidence>
<gene>
    <name evidence="9" type="ORF">CSC65_09420</name>
</gene>
<comment type="pathway">
    <text evidence="1">Porphyrin-containing compound metabolism; siroheme biosynthesis; sirohydrochlorin from precorrin-2: step 1/1.</text>
</comment>
<dbReference type="Gene3D" id="1.10.8.210">
    <property type="entry name" value="Sirohaem synthase, dimerisation domain"/>
    <property type="match status" value="1"/>
</dbReference>
<dbReference type="RefSeq" id="WP_162410339.1">
    <property type="nucleotide sequence ID" value="NZ_PDWN01000008.1"/>
</dbReference>
<dbReference type="InterPro" id="IPR006367">
    <property type="entry name" value="Sirohaem_synthase_N"/>
</dbReference>
<dbReference type="Gene3D" id="3.40.1010.10">
    <property type="entry name" value="Cobalt-precorrin-4 Transmethylase, Domain 1"/>
    <property type="match status" value="1"/>
</dbReference>
<dbReference type="InterPro" id="IPR028161">
    <property type="entry name" value="Met8-like"/>
</dbReference>
<dbReference type="InterPro" id="IPR028281">
    <property type="entry name" value="Sirohaem_synthase_central"/>
</dbReference>
<accession>A0ABQ6Z6Q1</accession>
<evidence type="ECO:0000256" key="6">
    <source>
        <dbReference type="ARBA" id="ARBA00047561"/>
    </source>
</evidence>
<dbReference type="Pfam" id="PF13241">
    <property type="entry name" value="NAD_binding_7"/>
    <property type="match status" value="1"/>
</dbReference>
<feature type="domain" description="Sirohaem synthase dimerisation" evidence="7">
    <location>
        <begin position="151"/>
        <end position="204"/>
    </location>
</feature>
<dbReference type="InterPro" id="IPR035996">
    <property type="entry name" value="4pyrrol_Methylase_sf"/>
</dbReference>
<dbReference type="EC" id="1.3.1.76" evidence="2"/>
<evidence type="ECO:0000256" key="2">
    <source>
        <dbReference type="ARBA" id="ARBA00012400"/>
    </source>
</evidence>
<dbReference type="Gene3D" id="3.30.160.110">
    <property type="entry name" value="Siroheme synthase, domain 2"/>
    <property type="match status" value="1"/>
</dbReference>
<keyword evidence="5" id="KW-0627">Porphyrin biosynthesis</keyword>
<organism evidence="9 10">
    <name type="scientific">Pseudoxanthomonas daejeonensis</name>
    <dbReference type="NCBI Taxonomy" id="266062"/>
    <lineage>
        <taxon>Bacteria</taxon>
        <taxon>Pseudomonadati</taxon>
        <taxon>Pseudomonadota</taxon>
        <taxon>Gammaproteobacteria</taxon>
        <taxon>Lysobacterales</taxon>
        <taxon>Lysobacteraceae</taxon>
        <taxon>Pseudoxanthomonas</taxon>
    </lineage>
</organism>